<keyword evidence="1" id="KW-0175">Coiled coil</keyword>
<evidence type="ECO:0000313" key="4">
    <source>
        <dbReference type="Proteomes" id="UP000094444"/>
    </source>
</evidence>
<evidence type="ECO:0000256" key="1">
    <source>
        <dbReference type="SAM" id="Coils"/>
    </source>
</evidence>
<dbReference type="Proteomes" id="UP000094444">
    <property type="component" value="Unassembled WGS sequence"/>
</dbReference>
<dbReference type="OrthoDB" id="5240262at2759"/>
<dbReference type="EMBL" id="MAVT02000438">
    <property type="protein sequence ID" value="POS75841.1"/>
    <property type="molecule type" value="Genomic_DNA"/>
</dbReference>
<proteinExistence type="predicted"/>
<dbReference type="InParanoid" id="A0A2P5I027"/>
<sequence length="268" mass="29530">MVQRFSSLFFRQISHDSLARPPVDNAQAGVSHPGAALAPIPLQQTKFSTKPVRHAKSSGALLGTSPPPQHSTQTQTPRTPLPAQPARGLGEVQECFWLEDKLHRTTSQLDRCSDQLDQMHGSAAEVRRELEGLQVELERLQKKMQSGGDYFKSEDLRKGSPKPVEPASKPAVTAQIISPEAKVMLDRVESKQRQSELAEPVRLESEQTVVVKTSNILIQQDMANNVGDGQESRTEPPKPANPVPRRPVLANPSSIQQRIQFFSKIASS</sequence>
<reference evidence="3" key="1">
    <citation type="submission" date="2017-09" db="EMBL/GenBank/DDBJ databases">
        <title>Polyketide synthases of a Diaporthe helianthi virulent isolate.</title>
        <authorList>
            <person name="Baroncelli R."/>
        </authorList>
    </citation>
    <scope>NUCLEOTIDE SEQUENCE [LARGE SCALE GENOMIC DNA]</scope>
    <source>
        <strain evidence="3">7/96</strain>
    </source>
</reference>
<evidence type="ECO:0000256" key="2">
    <source>
        <dbReference type="SAM" id="MobiDB-lite"/>
    </source>
</evidence>
<feature type="region of interest" description="Disordered" evidence="2">
    <location>
        <begin position="150"/>
        <end position="171"/>
    </location>
</feature>
<evidence type="ECO:0000313" key="3">
    <source>
        <dbReference type="EMBL" id="POS75841.1"/>
    </source>
</evidence>
<name>A0A2P5I027_DIAHE</name>
<dbReference type="AlphaFoldDB" id="A0A2P5I027"/>
<keyword evidence="4" id="KW-1185">Reference proteome</keyword>
<protein>
    <submittedName>
        <fullName evidence="3">Uncharacterized protein</fullName>
    </submittedName>
</protein>
<comment type="caution">
    <text evidence="3">The sequence shown here is derived from an EMBL/GenBank/DDBJ whole genome shotgun (WGS) entry which is preliminary data.</text>
</comment>
<feature type="region of interest" description="Disordered" evidence="2">
    <location>
        <begin position="48"/>
        <end position="83"/>
    </location>
</feature>
<organism evidence="3 4">
    <name type="scientific">Diaporthe helianthi</name>
    <dbReference type="NCBI Taxonomy" id="158607"/>
    <lineage>
        <taxon>Eukaryota</taxon>
        <taxon>Fungi</taxon>
        <taxon>Dikarya</taxon>
        <taxon>Ascomycota</taxon>
        <taxon>Pezizomycotina</taxon>
        <taxon>Sordariomycetes</taxon>
        <taxon>Sordariomycetidae</taxon>
        <taxon>Diaporthales</taxon>
        <taxon>Diaporthaceae</taxon>
        <taxon>Diaporthe</taxon>
    </lineage>
</organism>
<feature type="region of interest" description="Disordered" evidence="2">
    <location>
        <begin position="220"/>
        <end position="253"/>
    </location>
</feature>
<accession>A0A2P5I027</accession>
<feature type="coiled-coil region" evidence="1">
    <location>
        <begin position="116"/>
        <end position="143"/>
    </location>
</feature>
<gene>
    <name evidence="3" type="ORF">DHEL01_v205774</name>
</gene>